<dbReference type="Gene3D" id="3.40.190.10">
    <property type="entry name" value="Periplasmic binding protein-like II"/>
    <property type="match status" value="2"/>
</dbReference>
<evidence type="ECO:0000256" key="1">
    <source>
        <dbReference type="SAM" id="Phobius"/>
    </source>
</evidence>
<dbReference type="InterPro" id="IPR011852">
    <property type="entry name" value="TRAP_TAXI"/>
</dbReference>
<dbReference type="PANTHER" id="PTHR42941">
    <property type="entry name" value="SLL1037 PROTEIN"/>
    <property type="match status" value="1"/>
</dbReference>
<dbReference type="PANTHER" id="PTHR42941:SF1">
    <property type="entry name" value="SLL1037 PROTEIN"/>
    <property type="match status" value="1"/>
</dbReference>
<dbReference type="EMBL" id="VYGV01000027">
    <property type="protein sequence ID" value="NWF48378.1"/>
    <property type="molecule type" value="Genomic_DNA"/>
</dbReference>
<dbReference type="SUPFAM" id="SSF53850">
    <property type="entry name" value="Periplasmic binding protein-like II"/>
    <property type="match status" value="1"/>
</dbReference>
<keyword evidence="1" id="KW-0812">Transmembrane</keyword>
<evidence type="ECO:0008006" key="4">
    <source>
        <dbReference type="Google" id="ProtNLM"/>
    </source>
</evidence>
<dbReference type="AlphaFoldDB" id="A0A7Y8H2E4"/>
<feature type="transmembrane region" description="Helical" evidence="1">
    <location>
        <begin position="336"/>
        <end position="358"/>
    </location>
</feature>
<evidence type="ECO:0000313" key="2">
    <source>
        <dbReference type="EMBL" id="NWF48378.1"/>
    </source>
</evidence>
<sequence length="439" mass="48760">MNTAALYKHRWTLIRMPLALFAIALASAVWWWWNPMPPTRLTISTGLADGAYPIHASRYAEALARRGIQLDVQLSAGSPQNLERLQARPATADLALVQGGFGWSSAVGPDVPKAPVQTLANVDIEALWLFSQGAPLTTLDQLGGLRVAAGPEGSGHRNLLRRLLAQDRVPLEDIRWSELSGLPARDALLRHEVDAVFMVAAPRAPGVEALLAAPGVHLAILQGTGAIAERNKYLESRLLPQDAMGANLPSADTSMLTTPTHLLAREDLHPALKRVVTAVALEVHGQSGPFHRAGEFPSLRASDFPSAPESRRVMLRGLNLFERHLPFWWAQVAERLLLIGLPVLLVTALLLLLVPAWLRWRLEGHVMRWYGELRFIEDDLSSQNLDVGGMELSHIHNRLRRMEAAVATMQLPEELAQHWFTLRQHIEFVRSRILEYRGR</sequence>
<accession>A0A7Y8H2E4</accession>
<keyword evidence="1" id="KW-0472">Membrane</keyword>
<dbReference type="RefSeq" id="WP_177139000.1">
    <property type="nucleotide sequence ID" value="NZ_VYGV01000027.1"/>
</dbReference>
<proteinExistence type="predicted"/>
<dbReference type="Proteomes" id="UP000545507">
    <property type="component" value="Unassembled WGS sequence"/>
</dbReference>
<protein>
    <recommendedName>
        <fullName evidence="4">C4-dicarboxylate ABC transporter substrate-binding protein</fullName>
    </recommendedName>
</protein>
<keyword evidence="1" id="KW-1133">Transmembrane helix</keyword>
<gene>
    <name evidence="2" type="ORF">F3K02_24440</name>
</gene>
<comment type="caution">
    <text evidence="2">The sequence shown here is derived from an EMBL/GenBank/DDBJ whole genome shotgun (WGS) entry which is preliminary data.</text>
</comment>
<feature type="transmembrane region" description="Helical" evidence="1">
    <location>
        <begin position="12"/>
        <end position="33"/>
    </location>
</feature>
<dbReference type="Pfam" id="PF16868">
    <property type="entry name" value="NMT1_3"/>
    <property type="match status" value="1"/>
</dbReference>
<evidence type="ECO:0000313" key="3">
    <source>
        <dbReference type="Proteomes" id="UP000545507"/>
    </source>
</evidence>
<keyword evidence="3" id="KW-1185">Reference proteome</keyword>
<name>A0A7Y8H2E4_9BURK</name>
<organism evidence="2 3">
    <name type="scientific">Hydrogenophaga aromaticivorans</name>
    <dbReference type="NCBI Taxonomy" id="2610898"/>
    <lineage>
        <taxon>Bacteria</taxon>
        <taxon>Pseudomonadati</taxon>
        <taxon>Pseudomonadota</taxon>
        <taxon>Betaproteobacteria</taxon>
        <taxon>Burkholderiales</taxon>
        <taxon>Comamonadaceae</taxon>
        <taxon>Hydrogenophaga</taxon>
    </lineage>
</organism>
<reference evidence="2 3" key="1">
    <citation type="submission" date="2019-09" db="EMBL/GenBank/DDBJ databases">
        <title>Hydrogenophaga aromatica sp. nov., isolated from a para-xylene-degrading enrichment culture.</title>
        <authorList>
            <person name="Tancsics A."/>
            <person name="Banerjee S."/>
        </authorList>
    </citation>
    <scope>NUCLEOTIDE SEQUENCE [LARGE SCALE GENOMIC DNA]</scope>
    <source>
        <strain evidence="2 3">D2P1</strain>
    </source>
</reference>